<name>A0A0B3RVF9_9RHOB</name>
<accession>A0A0B3RVF9</accession>
<comment type="caution">
    <text evidence="2">The sequence shown here is derived from an EMBL/GenBank/DDBJ whole genome shotgun (WGS) entry which is preliminary data.</text>
</comment>
<organism evidence="2 3">
    <name type="scientific">Mameliella alba</name>
    <dbReference type="NCBI Taxonomy" id="561184"/>
    <lineage>
        <taxon>Bacteria</taxon>
        <taxon>Pseudomonadati</taxon>
        <taxon>Pseudomonadota</taxon>
        <taxon>Alphaproteobacteria</taxon>
        <taxon>Rhodobacterales</taxon>
        <taxon>Roseobacteraceae</taxon>
        <taxon>Mameliella</taxon>
    </lineage>
</organism>
<reference evidence="2 3" key="1">
    <citation type="submission" date="2014-10" db="EMBL/GenBank/DDBJ databases">
        <title>Genome sequence of Ponticoccus sp. strain UMTAT08 isolated from clonal culture of toxic dinoflagellate Alexandrium tamiyavanichii.</title>
        <authorList>
            <person name="Gan H.Y."/>
            <person name="Muhd D.-D."/>
            <person name="Mohd Noor M.E."/>
            <person name="Yeong Y.S."/>
            <person name="Usup G."/>
        </authorList>
    </citation>
    <scope>NUCLEOTIDE SEQUENCE [LARGE SCALE GENOMIC DNA]</scope>
    <source>
        <strain evidence="2 3">UMTAT08</strain>
    </source>
</reference>
<evidence type="ECO:0000313" key="3">
    <source>
        <dbReference type="Proteomes" id="UP000030960"/>
    </source>
</evidence>
<gene>
    <name evidence="2" type="ORF">OA50_03132</name>
</gene>
<dbReference type="EMBL" id="JSUQ01000012">
    <property type="protein sequence ID" value="KHQ52117.1"/>
    <property type="molecule type" value="Genomic_DNA"/>
</dbReference>
<keyword evidence="2" id="KW-0808">Transferase</keyword>
<dbReference type="SUPFAM" id="SSF51294">
    <property type="entry name" value="Hedgehog/intein (Hint) domain"/>
    <property type="match status" value="1"/>
</dbReference>
<keyword evidence="3" id="KW-1185">Reference proteome</keyword>
<dbReference type="Gene3D" id="2.170.16.10">
    <property type="entry name" value="Hedgehog/Intein (Hint) domain"/>
    <property type="match status" value="1"/>
</dbReference>
<dbReference type="GO" id="GO:0032259">
    <property type="term" value="P:methylation"/>
    <property type="evidence" value="ECO:0007669"/>
    <property type="project" value="UniProtKB-KW"/>
</dbReference>
<dbReference type="InterPro" id="IPR036844">
    <property type="entry name" value="Hint_dom_sf"/>
</dbReference>
<dbReference type="InterPro" id="IPR028992">
    <property type="entry name" value="Hedgehog/Intein_dom"/>
</dbReference>
<evidence type="ECO:0000259" key="1">
    <source>
        <dbReference type="Pfam" id="PF13403"/>
    </source>
</evidence>
<proteinExistence type="predicted"/>
<dbReference type="RefSeq" id="WP_052244557.1">
    <property type="nucleotide sequence ID" value="NZ_JSUQ01000012.1"/>
</dbReference>
<dbReference type="GO" id="GO:0008168">
    <property type="term" value="F:methyltransferase activity"/>
    <property type="evidence" value="ECO:0007669"/>
    <property type="project" value="UniProtKB-KW"/>
</dbReference>
<dbReference type="OrthoDB" id="6305173at2"/>
<keyword evidence="2" id="KW-0489">Methyltransferase</keyword>
<protein>
    <submittedName>
        <fullName evidence="2">tRNA(1-methyladenosine) methyltransferase-related protein</fullName>
    </submittedName>
</protein>
<sequence length="314" mass="33222">MSTIDLNNVHEYTGAVALSVGGVLDVGLLPYGPELGTATFVDDDDTFETADTATFNGSGFSYIGQGTAATIGIGGIELDSKPVVAFSKGGTTYLWYPEGEPLAGVLTSTINLTSDAPYAYCFAEGTLIDTAQGERPVEELAIGDTIRTADGSETTVKWVGVQTLSSLFSETGKQMVRISAGALGDGLPHSDLTVTADHGMILDGLVVNASALVNGSTIDFVPATELGGRFKVYHVETESHEEIIANGAAAETFVDYAARKNFDNYDDYVALYDGVERLIPEMTKPRVSSSRMLPAHLRAQLGMTTPVPQFRKSA</sequence>
<dbReference type="AlphaFoldDB" id="A0A0B3RVF9"/>
<feature type="domain" description="Hedgehog/Intein (Hint)" evidence="1">
    <location>
        <begin position="121"/>
        <end position="255"/>
    </location>
</feature>
<dbReference type="Pfam" id="PF13403">
    <property type="entry name" value="Hint_2"/>
    <property type="match status" value="1"/>
</dbReference>
<dbReference type="STRING" id="561184.SAMN05216376_10273"/>
<dbReference type="Proteomes" id="UP000030960">
    <property type="component" value="Unassembled WGS sequence"/>
</dbReference>
<evidence type="ECO:0000313" key="2">
    <source>
        <dbReference type="EMBL" id="KHQ52117.1"/>
    </source>
</evidence>